<proteinExistence type="predicted"/>
<dbReference type="AlphaFoldDB" id="A0A1V9YSF3"/>
<comment type="caution">
    <text evidence="1">The sequence shown here is derived from an EMBL/GenBank/DDBJ whole genome shotgun (WGS) entry which is preliminary data.</text>
</comment>
<dbReference type="EMBL" id="JNBS01003105">
    <property type="protein sequence ID" value="OQR88607.1"/>
    <property type="molecule type" value="Genomic_DNA"/>
</dbReference>
<evidence type="ECO:0000313" key="1">
    <source>
        <dbReference type="EMBL" id="OQR88607.1"/>
    </source>
</evidence>
<organism evidence="1 2">
    <name type="scientific">Thraustotheca clavata</name>
    <dbReference type="NCBI Taxonomy" id="74557"/>
    <lineage>
        <taxon>Eukaryota</taxon>
        <taxon>Sar</taxon>
        <taxon>Stramenopiles</taxon>
        <taxon>Oomycota</taxon>
        <taxon>Saprolegniomycetes</taxon>
        <taxon>Saprolegniales</taxon>
        <taxon>Achlyaceae</taxon>
        <taxon>Thraustotheca</taxon>
    </lineage>
</organism>
<accession>A0A1V9YSF3</accession>
<keyword evidence="2" id="KW-1185">Reference proteome</keyword>
<protein>
    <submittedName>
        <fullName evidence="1">Uncharacterized protein</fullName>
    </submittedName>
</protein>
<name>A0A1V9YSF3_9STRA</name>
<sequence>MSQKHDGISTCSKELMMCNVTIRGHIDILKWLHENQGFDCTMFVREAAKTRGRNNIIKYLYTINDSQTTVLDDASLNFLYWDYTIAK</sequence>
<gene>
    <name evidence="1" type="ORF">THRCLA_10209</name>
</gene>
<reference evidence="1 2" key="1">
    <citation type="journal article" date="2014" name="Genome Biol. Evol.">
        <title>The secreted proteins of Achlya hypogyna and Thraustotheca clavata identify the ancestral oomycete secretome and reveal gene acquisitions by horizontal gene transfer.</title>
        <authorList>
            <person name="Misner I."/>
            <person name="Blouin N."/>
            <person name="Leonard G."/>
            <person name="Richards T.A."/>
            <person name="Lane C.E."/>
        </authorList>
    </citation>
    <scope>NUCLEOTIDE SEQUENCE [LARGE SCALE GENOMIC DNA]</scope>
    <source>
        <strain evidence="1 2">ATCC 34112</strain>
    </source>
</reference>
<evidence type="ECO:0000313" key="2">
    <source>
        <dbReference type="Proteomes" id="UP000243217"/>
    </source>
</evidence>
<dbReference type="Proteomes" id="UP000243217">
    <property type="component" value="Unassembled WGS sequence"/>
</dbReference>